<evidence type="ECO:0000256" key="8">
    <source>
        <dbReference type="ARBA" id="ARBA00022840"/>
    </source>
</evidence>
<accession>A0A839HF42</accession>
<dbReference type="GO" id="GO:0003848">
    <property type="term" value="F:2-amino-4-hydroxy-6-hydroxymethyldihydropteridine diphosphokinase activity"/>
    <property type="evidence" value="ECO:0007669"/>
    <property type="project" value="UniProtKB-EC"/>
</dbReference>
<name>A0A839HF42_9BURK</name>
<dbReference type="EC" id="2.7.6.3" evidence="3"/>
<dbReference type="RefSeq" id="WP_182660503.1">
    <property type="nucleotide sequence ID" value="NZ_JACIVI010000001.1"/>
</dbReference>
<dbReference type="NCBIfam" id="TIGR01498">
    <property type="entry name" value="folK"/>
    <property type="match status" value="1"/>
</dbReference>
<dbReference type="PANTHER" id="PTHR43071:SF1">
    <property type="entry name" value="2-AMINO-4-HYDROXY-6-HYDROXYMETHYLDIHYDROPTERIDINE PYROPHOSPHOKINASE"/>
    <property type="match status" value="1"/>
</dbReference>
<dbReference type="InterPro" id="IPR000550">
    <property type="entry name" value="Hppk"/>
</dbReference>
<dbReference type="AlphaFoldDB" id="A0A839HF42"/>
<evidence type="ECO:0000256" key="11">
    <source>
        <dbReference type="ARBA" id="ARBA00029766"/>
    </source>
</evidence>
<dbReference type="Proteomes" id="UP000586093">
    <property type="component" value="Unassembled WGS sequence"/>
</dbReference>
<dbReference type="Gene3D" id="3.30.70.560">
    <property type="entry name" value="7,8-Dihydro-6-hydroxymethylpterin-pyrophosphokinase HPPK"/>
    <property type="match status" value="1"/>
</dbReference>
<evidence type="ECO:0000256" key="3">
    <source>
        <dbReference type="ARBA" id="ARBA00013253"/>
    </source>
</evidence>
<comment type="function">
    <text evidence="10">Catalyzes the transfer of pyrophosphate from adenosine triphosphate (ATP) to 6-hydroxymethyl-7,8-dihydropterin, an enzymatic step in folate biosynthesis pathway.</text>
</comment>
<evidence type="ECO:0000259" key="13">
    <source>
        <dbReference type="PROSITE" id="PS00794"/>
    </source>
</evidence>
<protein>
    <recommendedName>
        <fullName evidence="4">2-amino-4-hydroxy-6-hydroxymethyldihydropteridine pyrophosphokinase</fullName>
        <ecNumber evidence="3">2.7.6.3</ecNumber>
    </recommendedName>
    <alternativeName>
        <fullName evidence="11">6-hydroxymethyl-7,8-dihydropterin pyrophosphokinase</fullName>
    </alternativeName>
    <alternativeName>
        <fullName evidence="12">7,8-dihydro-6-hydroxymethylpterin-pyrophosphokinase</fullName>
    </alternativeName>
</protein>
<keyword evidence="8" id="KW-0067">ATP-binding</keyword>
<dbReference type="PROSITE" id="PS00794">
    <property type="entry name" value="HPPK"/>
    <property type="match status" value="1"/>
</dbReference>
<dbReference type="InterPro" id="IPR035907">
    <property type="entry name" value="Hppk_sf"/>
</dbReference>
<dbReference type="CDD" id="cd00483">
    <property type="entry name" value="HPPK"/>
    <property type="match status" value="1"/>
</dbReference>
<dbReference type="UniPathway" id="UPA00077">
    <property type="reaction ID" value="UER00155"/>
</dbReference>
<dbReference type="SUPFAM" id="SSF55083">
    <property type="entry name" value="6-hydroxymethyl-7,8-dihydropterin pyrophosphokinase, HPPK"/>
    <property type="match status" value="1"/>
</dbReference>
<evidence type="ECO:0000313" key="14">
    <source>
        <dbReference type="EMBL" id="MBB1160497.1"/>
    </source>
</evidence>
<keyword evidence="7 14" id="KW-0418">Kinase</keyword>
<sequence length="172" mass="18242">MDAAKPVPWRAAIGLGANLGEARQTLREAVAALAGQAGVRLLGLSSLYASAPVDAQGPDFLNAAVLLETTLRPLALLDALQALELAHGRLRPYRNAPRTLDLDLLLGETANGTLLTIDHPRLSLPHPRWDQRAFVLRPLAELLPAQVPAAALARVQDQAIRIAEAGPAWGLA</sequence>
<dbReference type="EMBL" id="JACIVI010000001">
    <property type="protein sequence ID" value="MBB1160497.1"/>
    <property type="molecule type" value="Genomic_DNA"/>
</dbReference>
<comment type="caution">
    <text evidence="14">The sequence shown here is derived from an EMBL/GenBank/DDBJ whole genome shotgun (WGS) entry which is preliminary data.</text>
</comment>
<gene>
    <name evidence="14" type="primary">folK</name>
    <name evidence="14" type="ORF">H4F90_00690</name>
</gene>
<evidence type="ECO:0000256" key="6">
    <source>
        <dbReference type="ARBA" id="ARBA00022741"/>
    </source>
</evidence>
<evidence type="ECO:0000256" key="1">
    <source>
        <dbReference type="ARBA" id="ARBA00005051"/>
    </source>
</evidence>
<evidence type="ECO:0000256" key="12">
    <source>
        <dbReference type="ARBA" id="ARBA00033413"/>
    </source>
</evidence>
<keyword evidence="5 14" id="KW-0808">Transferase</keyword>
<dbReference type="GO" id="GO:0005524">
    <property type="term" value="F:ATP binding"/>
    <property type="evidence" value="ECO:0007669"/>
    <property type="project" value="UniProtKB-KW"/>
</dbReference>
<dbReference type="PANTHER" id="PTHR43071">
    <property type="entry name" value="2-AMINO-4-HYDROXY-6-HYDROXYMETHYLDIHYDROPTERIDINE PYROPHOSPHOKINASE"/>
    <property type="match status" value="1"/>
</dbReference>
<keyword evidence="6" id="KW-0547">Nucleotide-binding</keyword>
<proteinExistence type="inferred from homology"/>
<evidence type="ECO:0000256" key="2">
    <source>
        <dbReference type="ARBA" id="ARBA00005810"/>
    </source>
</evidence>
<organism evidence="14 15">
    <name type="scientific">Aquariibacter albus</name>
    <dbReference type="NCBI Taxonomy" id="2759899"/>
    <lineage>
        <taxon>Bacteria</taxon>
        <taxon>Pseudomonadati</taxon>
        <taxon>Pseudomonadota</taxon>
        <taxon>Betaproteobacteria</taxon>
        <taxon>Burkholderiales</taxon>
        <taxon>Sphaerotilaceae</taxon>
        <taxon>Aquariibacter</taxon>
    </lineage>
</organism>
<dbReference type="Pfam" id="PF01288">
    <property type="entry name" value="HPPK"/>
    <property type="match status" value="1"/>
</dbReference>
<dbReference type="GO" id="GO:0046656">
    <property type="term" value="P:folic acid biosynthetic process"/>
    <property type="evidence" value="ECO:0007669"/>
    <property type="project" value="UniProtKB-KW"/>
</dbReference>
<dbReference type="GO" id="GO:0046654">
    <property type="term" value="P:tetrahydrofolate biosynthetic process"/>
    <property type="evidence" value="ECO:0007669"/>
    <property type="project" value="UniProtKB-UniPathway"/>
</dbReference>
<evidence type="ECO:0000256" key="5">
    <source>
        <dbReference type="ARBA" id="ARBA00022679"/>
    </source>
</evidence>
<reference evidence="14 15" key="1">
    <citation type="submission" date="2020-08" db="EMBL/GenBank/DDBJ databases">
        <title>Aquariorum lacteus gen. nov., sp. nov., a new member of the family Comamonadaceae, isolated from freshwater aquarium.</title>
        <authorList>
            <person name="Chun S.-J."/>
        </authorList>
    </citation>
    <scope>NUCLEOTIDE SEQUENCE [LARGE SCALE GENOMIC DNA]</scope>
    <source>
        <strain evidence="14 15">SJAQ100</strain>
    </source>
</reference>
<evidence type="ECO:0000256" key="7">
    <source>
        <dbReference type="ARBA" id="ARBA00022777"/>
    </source>
</evidence>
<evidence type="ECO:0000256" key="4">
    <source>
        <dbReference type="ARBA" id="ARBA00016218"/>
    </source>
</evidence>
<dbReference type="GO" id="GO:0016301">
    <property type="term" value="F:kinase activity"/>
    <property type="evidence" value="ECO:0007669"/>
    <property type="project" value="UniProtKB-KW"/>
</dbReference>
<keyword evidence="9" id="KW-0289">Folate biosynthesis</keyword>
<evidence type="ECO:0000313" key="15">
    <source>
        <dbReference type="Proteomes" id="UP000586093"/>
    </source>
</evidence>
<evidence type="ECO:0000256" key="10">
    <source>
        <dbReference type="ARBA" id="ARBA00029409"/>
    </source>
</evidence>
<comment type="pathway">
    <text evidence="1">Cofactor biosynthesis; tetrahydrofolate biosynthesis; 2-amino-4-hydroxy-6-hydroxymethyl-7,8-dihydropteridine diphosphate from 7,8-dihydroneopterin triphosphate: step 4/4.</text>
</comment>
<evidence type="ECO:0000256" key="9">
    <source>
        <dbReference type="ARBA" id="ARBA00022909"/>
    </source>
</evidence>
<comment type="similarity">
    <text evidence="2">Belongs to the HPPK family.</text>
</comment>
<feature type="domain" description="7,8-dihydro-6-hydroxymethylpterin-pyrophosphokinase" evidence="13">
    <location>
        <begin position="94"/>
        <end position="105"/>
    </location>
</feature>
<keyword evidence="15" id="KW-1185">Reference proteome</keyword>